<gene>
    <name evidence="3" type="ORF">EDS130_LOCUS36937</name>
    <name evidence="4" type="ORF">XAT740_LOCUS39518</name>
</gene>
<dbReference type="SUPFAM" id="SSF52200">
    <property type="entry name" value="Toll/Interleukin receptor TIR domain"/>
    <property type="match status" value="1"/>
</dbReference>
<sequence length="807" mass="94208">MTQSNDLTSLLFQLQQLQHSTDYSTISNTIDARFHTKIDELITKWISNENLSADEKSFFDLYSNNLLSPVEYCLFHADETVDISTITGAFRRNLFQKTSTDTLIEAVEYIREEHWNHRDENDVILLYIMKMIDARSYAYRLQIDSLTDMLPRTLYSEIYDSLIHRHAKKYLYNVKSVDKKNEKIVISNRHRFFLGCSTYAVALFPEYQNLLKEAEQTKYIYLLAKYVRVMLKMNNFEKNPNILYCLRGVLALLNNCVPVQNWMHIINKAMANPNDVNAQQANPFNVDLFSLIVKRLLASNIIHDKAVGSKSPTVTSLVDVALIFLNKWFGSAMDRDEDESDATNEEQSELLQLLRSNDDFNDKRNTAQIVFTYIKAEYDRLRFMSIAILSSLMSYDDLEKLQRRVDHIWKDIVTLIFQFINRAVAHESKQYKGISFGLLLCYLHRFLTQDGAKKETLPFVSQIVQYARDGELTALKILRRISTSPSIRSELTANTDFERLINTDTNLFHSESRMYKYIEDIRRNLQPIEYESNQDVEESDDRQAFISYSHKNKDKCDQFYQILTRAGLFTKIWLDHMHVEGNVIDSIVSGIKQSEIVFVLLSDSYCRSDKDNTCRREWEFAVACKKLVCPVLVEESFKRKTYDWVAFLIGSDLYYKLHDGNDMKRLVKAIQTNKRKSSSKAERKTTEKFDSPSLTTDNPSNDRETVDKQPIAQWTRENVQNWCRDNSLDQWREPLSQYSGLDLLELNKVLKKNAYLHRVADNHRIPLLDVIKFRRELRKLVSETTSTPKSAVQKPVTKRPISKSTVK</sequence>
<dbReference type="PROSITE" id="PS50104">
    <property type="entry name" value="TIR"/>
    <property type="match status" value="1"/>
</dbReference>
<dbReference type="PANTHER" id="PTHR46270:SF5">
    <property type="entry name" value="ADP-RIBOSYL CYCLASE_CYCLIC ADP-RIBOSE HYDROLASE"/>
    <property type="match status" value="1"/>
</dbReference>
<dbReference type="Pfam" id="PF13676">
    <property type="entry name" value="TIR_2"/>
    <property type="match status" value="1"/>
</dbReference>
<reference evidence="3" key="1">
    <citation type="submission" date="2021-02" db="EMBL/GenBank/DDBJ databases">
        <authorList>
            <person name="Nowell W R."/>
        </authorList>
    </citation>
    <scope>NUCLEOTIDE SEQUENCE</scope>
</reference>
<name>A0A815M364_ADIRI</name>
<feature type="region of interest" description="Disordered" evidence="1">
    <location>
        <begin position="783"/>
        <end position="807"/>
    </location>
</feature>
<dbReference type="Gene3D" id="1.10.150.50">
    <property type="entry name" value="Transcription Factor, Ets-1"/>
    <property type="match status" value="1"/>
</dbReference>
<dbReference type="InterPro" id="IPR035897">
    <property type="entry name" value="Toll_tir_struct_dom_sf"/>
</dbReference>
<evidence type="ECO:0000313" key="6">
    <source>
        <dbReference type="Proteomes" id="UP000663852"/>
    </source>
</evidence>
<evidence type="ECO:0000256" key="1">
    <source>
        <dbReference type="SAM" id="MobiDB-lite"/>
    </source>
</evidence>
<evidence type="ECO:0000313" key="3">
    <source>
        <dbReference type="EMBL" id="CAF1413840.1"/>
    </source>
</evidence>
<dbReference type="AlphaFoldDB" id="A0A815M364"/>
<comment type="caution">
    <text evidence="3">The sequence shown here is derived from an EMBL/GenBank/DDBJ whole genome shotgun (WGS) entry which is preliminary data.</text>
</comment>
<feature type="domain" description="TIR" evidence="2">
    <location>
        <begin position="540"/>
        <end position="670"/>
    </location>
</feature>
<evidence type="ECO:0000313" key="5">
    <source>
        <dbReference type="Proteomes" id="UP000663828"/>
    </source>
</evidence>
<feature type="compositionally biased region" description="Basic and acidic residues" evidence="1">
    <location>
        <begin position="679"/>
        <end position="690"/>
    </location>
</feature>
<evidence type="ECO:0000259" key="2">
    <source>
        <dbReference type="PROSITE" id="PS50104"/>
    </source>
</evidence>
<dbReference type="SMART" id="SM00255">
    <property type="entry name" value="TIR"/>
    <property type="match status" value="1"/>
</dbReference>
<dbReference type="EMBL" id="CAJNOJ010000353">
    <property type="protein sequence ID" value="CAF1413840.1"/>
    <property type="molecule type" value="Genomic_DNA"/>
</dbReference>
<dbReference type="Proteomes" id="UP000663828">
    <property type="component" value="Unassembled WGS sequence"/>
</dbReference>
<dbReference type="InterPro" id="IPR000157">
    <property type="entry name" value="TIR_dom"/>
</dbReference>
<proteinExistence type="predicted"/>
<dbReference type="OrthoDB" id="6160824at2759"/>
<dbReference type="InterPro" id="IPR013761">
    <property type="entry name" value="SAM/pointed_sf"/>
</dbReference>
<organism evidence="3 6">
    <name type="scientific">Adineta ricciae</name>
    <name type="common">Rotifer</name>
    <dbReference type="NCBI Taxonomy" id="249248"/>
    <lineage>
        <taxon>Eukaryota</taxon>
        <taxon>Metazoa</taxon>
        <taxon>Spiralia</taxon>
        <taxon>Gnathifera</taxon>
        <taxon>Rotifera</taxon>
        <taxon>Eurotatoria</taxon>
        <taxon>Bdelloidea</taxon>
        <taxon>Adinetida</taxon>
        <taxon>Adinetidae</taxon>
        <taxon>Adineta</taxon>
    </lineage>
</organism>
<dbReference type="Gene3D" id="3.40.50.10140">
    <property type="entry name" value="Toll/interleukin-1 receptor homology (TIR) domain"/>
    <property type="match status" value="1"/>
</dbReference>
<dbReference type="Proteomes" id="UP000663852">
    <property type="component" value="Unassembled WGS sequence"/>
</dbReference>
<feature type="region of interest" description="Disordered" evidence="1">
    <location>
        <begin position="674"/>
        <end position="710"/>
    </location>
</feature>
<dbReference type="SUPFAM" id="SSF47769">
    <property type="entry name" value="SAM/Pointed domain"/>
    <property type="match status" value="1"/>
</dbReference>
<accession>A0A815M364</accession>
<evidence type="ECO:0000313" key="4">
    <source>
        <dbReference type="EMBL" id="CAF1498611.1"/>
    </source>
</evidence>
<dbReference type="PANTHER" id="PTHR46270">
    <property type="entry name" value="ARMADILLO-TYPE FOLD-RELATED"/>
    <property type="match status" value="1"/>
</dbReference>
<keyword evidence="5" id="KW-1185">Reference proteome</keyword>
<feature type="compositionally biased region" description="Basic residues" evidence="1">
    <location>
        <begin position="796"/>
        <end position="807"/>
    </location>
</feature>
<dbReference type="GO" id="GO:0007165">
    <property type="term" value="P:signal transduction"/>
    <property type="evidence" value="ECO:0007669"/>
    <property type="project" value="InterPro"/>
</dbReference>
<dbReference type="EMBL" id="CAJNOR010004389">
    <property type="protein sequence ID" value="CAF1498611.1"/>
    <property type="molecule type" value="Genomic_DNA"/>
</dbReference>
<protein>
    <recommendedName>
        <fullName evidence="2">TIR domain-containing protein</fullName>
    </recommendedName>
</protein>